<sequence length="1096" mass="120153">MKDIHQGFRMLGDEPEFAFEWQPSGAPWPSIAAAHNGADIAFLRQGRRRYIDKGDGKGIIEYWYKGGVQLENLVPRYPNLDSETSYLEELTALKDETQEIADSAREIVTNGAIYKGFWDAAANVPNLNTVAPAGTWYEIKTGASRDLGAGSITWIKGNKAISNGTAWEQSEMGAVPRDGAVTSSKLGDDVVWKNYPWLPGAVNANAAIIRAAISDIQLIGVDQAKTYLIGIFGKKPLGSSQYVIKIHEYVESGSWPVVFDFTRSSYAPSSFPERIEIKGAGQLLAYITIDWSLIPDGFYPAGLQIGHTGISKMCYKSPYDNKRFMTSQIADIQPIKSSTEQKVLASKESVVLSNTVTKTVSHALISAVRVGFVAVDLNFNTFKFPGHNMAHASAKSAFCVIRTANGEKESRTCEFDKRTSEYSFTLGRTYSLLEGISITFGYCDANANTFAPGVAILWAAVDVDANQSTAQISVLTNVRDIFDTGAAAATGWNCTNYRLMMSTDVVVAPIVAPSDVAKAISENIRVTDSSRIESRQLTNVYNQPAVRNIGSNNFAAIILVLARNANRFDTFSFPGHNFSHIRAKYAFCLVDDGTNKDLQRIKFDKRVTNYDFLMPRLYDQSKTDIKITFGYCDSSNQSFAPFPTSLNWSVDVVDANLSTRIRYLAQNLAIENAGTLAQSAAFKTSTYTLSTSSKIVARVADVDPIIPKLVLPSKFYPLADSKIWFYHDTIVKNFEVYDKLPYGLSLVSRLVSNSSVVTNYAYGKEFGQVLGTAADSNMTVQLYDCLHRDATNAPLVIDEKVVGIAAKPRPTGKTINVLFIMDSLGNNSQDGVGYIEQVMAMAAAGGNTIVSKGTRPTNYKYPAGTGATVFAEAYGSWTEQTFTTRYVPVANRLPAGSSDNGQGQLHCSFMFSPNDTAASAYFSFSEYMSTYNIGQVDIVAILLGTNPVNPASNTGVSTQLMIDSIRQYSATLPVIVGTVPPGSSSRMNIDTDQDQNRKLEQSELLIAKFDGRDAEKIFISPRHMPIHRLYGIQNIARDVTAFPLENMEAVTLYNGSTPTTYKEKKQQLFCSDIHHSALGIKTDAQLTLDQILYHAP</sequence>
<dbReference type="Proteomes" id="UP000198748">
    <property type="component" value="Unassembled WGS sequence"/>
</dbReference>
<dbReference type="RefSeq" id="WP_090147824.1">
    <property type="nucleotide sequence ID" value="NZ_FNAN01000004.1"/>
</dbReference>
<name>A0A1G7B228_9BACT</name>
<organism evidence="1 2">
    <name type="scientific">Dyadobacter soli</name>
    <dbReference type="NCBI Taxonomy" id="659014"/>
    <lineage>
        <taxon>Bacteria</taxon>
        <taxon>Pseudomonadati</taxon>
        <taxon>Bacteroidota</taxon>
        <taxon>Cytophagia</taxon>
        <taxon>Cytophagales</taxon>
        <taxon>Spirosomataceae</taxon>
        <taxon>Dyadobacter</taxon>
    </lineage>
</organism>
<evidence type="ECO:0000313" key="1">
    <source>
        <dbReference type="EMBL" id="SDE20316.1"/>
    </source>
</evidence>
<dbReference type="STRING" id="659014.SAMN04487996_10428"/>
<evidence type="ECO:0000313" key="2">
    <source>
        <dbReference type="Proteomes" id="UP000198748"/>
    </source>
</evidence>
<dbReference type="OrthoDB" id="212141at2"/>
<gene>
    <name evidence="1" type="ORF">SAMN04487996_10428</name>
</gene>
<dbReference type="EMBL" id="FNAN01000004">
    <property type="protein sequence ID" value="SDE20316.1"/>
    <property type="molecule type" value="Genomic_DNA"/>
</dbReference>
<proteinExistence type="predicted"/>
<protein>
    <submittedName>
        <fullName evidence="1">Uncharacterized protein</fullName>
    </submittedName>
</protein>
<reference evidence="2" key="1">
    <citation type="submission" date="2016-10" db="EMBL/GenBank/DDBJ databases">
        <authorList>
            <person name="Varghese N."/>
            <person name="Submissions S."/>
        </authorList>
    </citation>
    <scope>NUCLEOTIDE SEQUENCE [LARGE SCALE GENOMIC DNA]</scope>
    <source>
        <strain evidence="2">DSM 25329</strain>
    </source>
</reference>
<accession>A0A1G7B228</accession>
<keyword evidence="2" id="KW-1185">Reference proteome</keyword>
<dbReference type="AlphaFoldDB" id="A0A1G7B228"/>